<accession>A0A5B7I992</accession>
<dbReference type="EMBL" id="VSRR010047537">
    <property type="protein sequence ID" value="MPC78077.1"/>
    <property type="molecule type" value="Genomic_DNA"/>
</dbReference>
<sequence>MPPVLAEIALKPTPVKQMPSSTMIRFRSNPMLRDSISTISTTALNIFLARRCTLQETYSSVQKLLAIDYNN</sequence>
<proteinExistence type="predicted"/>
<name>A0A5B7I992_PORTR</name>
<dbReference type="AlphaFoldDB" id="A0A5B7I992"/>
<keyword evidence="2" id="KW-1185">Reference proteome</keyword>
<evidence type="ECO:0000313" key="1">
    <source>
        <dbReference type="EMBL" id="MPC78077.1"/>
    </source>
</evidence>
<reference evidence="1 2" key="1">
    <citation type="submission" date="2019-05" db="EMBL/GenBank/DDBJ databases">
        <title>Another draft genome of Portunus trituberculatus and its Hox gene families provides insights of decapod evolution.</title>
        <authorList>
            <person name="Jeong J.-H."/>
            <person name="Song I."/>
            <person name="Kim S."/>
            <person name="Choi T."/>
            <person name="Kim D."/>
            <person name="Ryu S."/>
            <person name="Kim W."/>
        </authorList>
    </citation>
    <scope>NUCLEOTIDE SEQUENCE [LARGE SCALE GENOMIC DNA]</scope>
    <source>
        <tissue evidence="1">Muscle</tissue>
    </source>
</reference>
<organism evidence="1 2">
    <name type="scientific">Portunus trituberculatus</name>
    <name type="common">Swimming crab</name>
    <name type="synonym">Neptunus trituberculatus</name>
    <dbReference type="NCBI Taxonomy" id="210409"/>
    <lineage>
        <taxon>Eukaryota</taxon>
        <taxon>Metazoa</taxon>
        <taxon>Ecdysozoa</taxon>
        <taxon>Arthropoda</taxon>
        <taxon>Crustacea</taxon>
        <taxon>Multicrustacea</taxon>
        <taxon>Malacostraca</taxon>
        <taxon>Eumalacostraca</taxon>
        <taxon>Eucarida</taxon>
        <taxon>Decapoda</taxon>
        <taxon>Pleocyemata</taxon>
        <taxon>Brachyura</taxon>
        <taxon>Eubrachyura</taxon>
        <taxon>Portunoidea</taxon>
        <taxon>Portunidae</taxon>
        <taxon>Portuninae</taxon>
        <taxon>Portunus</taxon>
    </lineage>
</organism>
<comment type="caution">
    <text evidence="1">The sequence shown here is derived from an EMBL/GenBank/DDBJ whole genome shotgun (WGS) entry which is preliminary data.</text>
</comment>
<dbReference type="Proteomes" id="UP000324222">
    <property type="component" value="Unassembled WGS sequence"/>
</dbReference>
<gene>
    <name evidence="1" type="ORF">E2C01_072552</name>
</gene>
<evidence type="ECO:0000313" key="2">
    <source>
        <dbReference type="Proteomes" id="UP000324222"/>
    </source>
</evidence>
<protein>
    <submittedName>
        <fullName evidence="1">Uncharacterized protein</fullName>
    </submittedName>
</protein>